<keyword evidence="5 10" id="KW-0999">Mitochondrion inner membrane</keyword>
<evidence type="ECO:0000256" key="4">
    <source>
        <dbReference type="ARBA" id="ARBA00022737"/>
    </source>
</evidence>
<feature type="region of interest" description="Disordered" evidence="12">
    <location>
        <begin position="13"/>
        <end position="34"/>
    </location>
</feature>
<feature type="repeat" description="Solcar" evidence="11">
    <location>
        <begin position="40"/>
        <end position="145"/>
    </location>
</feature>
<evidence type="ECO:0000313" key="13">
    <source>
        <dbReference type="EMBL" id="CDI52667.1"/>
    </source>
</evidence>
<sequence length="409" mass="44292">MAWPITGDQVRAAARNGAPSIPSTSKTPATTSSRAKAASIPPYATLAFGALSGFASCVLLQPFDLLKTRLQQLDHHSSSICSNPSSIPNIATKYQSRTQKLIAITRNIINTQGYVGLWRGTTPTVIRNVPGVALYFYSVSHLRQVASHQQIPFISVTTTSVDSSSGSSTLAKLSTTGNLVTGAVARVSVGFILSPVTVVKARFESSNFSAMTERTLLSSMREIKAQSGFRGFFQGFTATALRDAPYAGLYLALYEASKTYLSTLSQDLGTGNWMVVSASGLLAGTMATVITHPFDIIKTRMQTTPPEILHDIAIKHDPLVTTIGKIRVDRANGNAWRKPSVWGMTKHLWEISGPRALLDGLGLRCARKAASSAIGWSIFESGRSWWFEREAKRASLGMDNERPLDHKEV</sequence>
<dbReference type="PANTHER" id="PTHR46181">
    <property type="entry name" value="MITOCHONDRIAL GLYCINE TRANSPORTER"/>
    <property type="match status" value="1"/>
</dbReference>
<dbReference type="EMBL" id="HG529546">
    <property type="protein sequence ID" value="CDI52667.1"/>
    <property type="molecule type" value="Genomic_DNA"/>
</dbReference>
<keyword evidence="6 10" id="KW-1133">Transmembrane helix</keyword>
<keyword evidence="8 10" id="KW-0472">Membrane</keyword>
<protein>
    <recommendedName>
        <fullName evidence="10">Mitochondrial glycine transporter</fullName>
    </recommendedName>
    <alternativeName>
        <fullName evidence="10">Solute carrier family 25 member 38 homolog</fullName>
    </alternativeName>
</protein>
<dbReference type="Gene3D" id="1.50.40.10">
    <property type="entry name" value="Mitochondrial carrier domain"/>
    <property type="match status" value="1"/>
</dbReference>
<organism evidence="13">
    <name type="scientific">Melanopsichium pennsylvanicum 4</name>
    <dbReference type="NCBI Taxonomy" id="1398559"/>
    <lineage>
        <taxon>Eukaryota</taxon>
        <taxon>Fungi</taxon>
        <taxon>Dikarya</taxon>
        <taxon>Basidiomycota</taxon>
        <taxon>Ustilaginomycotina</taxon>
        <taxon>Ustilaginomycetes</taxon>
        <taxon>Ustilaginales</taxon>
        <taxon>Ustilaginaceae</taxon>
        <taxon>Melanopsichium</taxon>
    </lineage>
</organism>
<dbReference type="PANTHER" id="PTHR46181:SF3">
    <property type="entry name" value="MITOCHONDRIAL GLYCINE TRANSPORTER"/>
    <property type="match status" value="1"/>
</dbReference>
<dbReference type="SUPFAM" id="SSF103506">
    <property type="entry name" value="Mitochondrial carrier"/>
    <property type="match status" value="1"/>
</dbReference>
<evidence type="ECO:0000256" key="8">
    <source>
        <dbReference type="ARBA" id="ARBA00023136"/>
    </source>
</evidence>
<comment type="subcellular location">
    <subcellularLocation>
        <location evidence="10">Mitochondrion inner membrane</location>
        <topology evidence="10">Multi-pass membrane protein</topology>
    </subcellularLocation>
    <subcellularLocation>
        <location evidence="1">Mitochondrion membrane</location>
        <topology evidence="1">Multi-pass membrane protein</topology>
    </subcellularLocation>
</comment>
<evidence type="ECO:0000256" key="10">
    <source>
        <dbReference type="HAMAP-Rule" id="MF_03064"/>
    </source>
</evidence>
<feature type="repeat" description="Solcar" evidence="11">
    <location>
        <begin position="173"/>
        <end position="260"/>
    </location>
</feature>
<dbReference type="AlphaFoldDB" id="A0A077R1B7"/>
<keyword evidence="3 10" id="KW-0812">Transmembrane</keyword>
<comment type="function">
    <text evidence="10">Mitochondrial glycine transporter that imports glycine into the mitochondrial matrix. Plays an important role in providing glycine for the first enzymatic step in heme biosynthesis, the condensation of glycine with succinyl-CoA to produce 5-aminolevulinate (ALA) in the miochondrial matrix.</text>
</comment>
<reference evidence="13" key="1">
    <citation type="journal article" date="2014" name="Genome Biol. Evol.">
        <title>Gene Loss Rather Than Gene Gain Is Associated with a Host Jump from Monocots to Dicots in the Smut Fungus Melanopsichium pennsylvanicum.</title>
        <authorList>
            <person name="Sharma R."/>
            <person name="Mishra B."/>
            <person name="Runge F."/>
            <person name="Thines M."/>
        </authorList>
    </citation>
    <scope>NUCLEOTIDE SEQUENCE</scope>
    <source>
        <strain evidence="13">4</strain>
    </source>
</reference>
<feature type="repeat" description="Solcar" evidence="11">
    <location>
        <begin position="271"/>
        <end position="385"/>
    </location>
</feature>
<keyword evidence="2 10" id="KW-0813">Transport</keyword>
<keyword evidence="4 10" id="KW-0677">Repeat</keyword>
<dbReference type="HAMAP" id="MF_03064">
    <property type="entry name" value="SLC25A38"/>
    <property type="match status" value="1"/>
</dbReference>
<dbReference type="InterPro" id="IPR018108">
    <property type="entry name" value="MCP_transmembrane"/>
</dbReference>
<keyword evidence="7 10" id="KW-0496">Mitochondrion</keyword>
<feature type="compositionally biased region" description="Low complexity" evidence="12">
    <location>
        <begin position="18"/>
        <end position="34"/>
    </location>
</feature>
<comment type="similarity">
    <text evidence="10">Belongs to the mitochondrial carrier (TC 2.A.29) family. SLC25A38 subfamily.</text>
</comment>
<evidence type="ECO:0000256" key="9">
    <source>
        <dbReference type="ARBA" id="ARBA00034060"/>
    </source>
</evidence>
<evidence type="ECO:0000256" key="2">
    <source>
        <dbReference type="ARBA" id="ARBA00022448"/>
    </source>
</evidence>
<accession>A0A077R1B7</accession>
<name>A0A077R1B7_9BASI</name>
<proteinExistence type="inferred from homology"/>
<comment type="catalytic activity">
    <reaction evidence="9 10">
        <text>glycine(in) = glycine(out)</text>
        <dbReference type="Rhea" id="RHEA:70715"/>
        <dbReference type="ChEBI" id="CHEBI:57305"/>
    </reaction>
</comment>
<dbReference type="Pfam" id="PF00153">
    <property type="entry name" value="Mito_carr"/>
    <property type="match status" value="3"/>
</dbReference>
<dbReference type="InterPro" id="IPR023395">
    <property type="entry name" value="MCP_dom_sf"/>
</dbReference>
<dbReference type="GO" id="GO:1904983">
    <property type="term" value="P:glycine import into mitochondrion"/>
    <property type="evidence" value="ECO:0007669"/>
    <property type="project" value="UniProtKB-UniRule"/>
</dbReference>
<dbReference type="PROSITE" id="PS50920">
    <property type="entry name" value="SOLCAR"/>
    <property type="match status" value="3"/>
</dbReference>
<evidence type="ECO:0000256" key="3">
    <source>
        <dbReference type="ARBA" id="ARBA00022692"/>
    </source>
</evidence>
<evidence type="ECO:0000256" key="12">
    <source>
        <dbReference type="SAM" id="MobiDB-lite"/>
    </source>
</evidence>
<evidence type="ECO:0000256" key="7">
    <source>
        <dbReference type="ARBA" id="ARBA00023128"/>
    </source>
</evidence>
<dbReference type="InterPro" id="IPR002067">
    <property type="entry name" value="MCP"/>
</dbReference>
<evidence type="ECO:0000256" key="5">
    <source>
        <dbReference type="ARBA" id="ARBA00022792"/>
    </source>
</evidence>
<dbReference type="PRINTS" id="PR00926">
    <property type="entry name" value="MITOCARRIER"/>
</dbReference>
<evidence type="ECO:0000256" key="11">
    <source>
        <dbReference type="PROSITE-ProRule" id="PRU00282"/>
    </source>
</evidence>
<dbReference type="GO" id="GO:0015187">
    <property type="term" value="F:glycine transmembrane transporter activity"/>
    <property type="evidence" value="ECO:0007669"/>
    <property type="project" value="UniProtKB-UniRule"/>
</dbReference>
<dbReference type="GO" id="GO:0005743">
    <property type="term" value="C:mitochondrial inner membrane"/>
    <property type="evidence" value="ECO:0007669"/>
    <property type="project" value="UniProtKB-SubCell"/>
</dbReference>
<dbReference type="InterPro" id="IPR030847">
    <property type="entry name" value="Hem25/SLC25A38"/>
</dbReference>
<evidence type="ECO:0000256" key="6">
    <source>
        <dbReference type="ARBA" id="ARBA00022989"/>
    </source>
</evidence>
<evidence type="ECO:0000256" key="1">
    <source>
        <dbReference type="ARBA" id="ARBA00004225"/>
    </source>
</evidence>